<keyword evidence="2" id="KW-1185">Reference proteome</keyword>
<protein>
    <submittedName>
        <fullName evidence="1">Uncharacterized protein</fullName>
    </submittedName>
</protein>
<dbReference type="EMBL" id="CM037156">
    <property type="protein sequence ID" value="KAH7837215.1"/>
    <property type="molecule type" value="Genomic_DNA"/>
</dbReference>
<gene>
    <name evidence="1" type="ORF">Vadar_011139</name>
</gene>
<sequence>MKFAIVVSVIIGSIIIVICAFFVWMWMAKQKGINKKKLNMNQVKLEELPLFKFEKLAIATENFDETNKLGHGGFGPVYKGKLYDGQEIAVKRLSRSSEQGLEEFMNECKPRKSKINPMFAVAVATSKPRKSRKSSTSNSSNHVSRKPRKSSTKPRKSVATSKPRKSMIQNQKIDLRKSQRVNPVIRNE</sequence>
<comment type="caution">
    <text evidence="1">The sequence shown here is derived from an EMBL/GenBank/DDBJ whole genome shotgun (WGS) entry which is preliminary data.</text>
</comment>
<organism evidence="1 2">
    <name type="scientific">Vaccinium darrowii</name>
    <dbReference type="NCBI Taxonomy" id="229202"/>
    <lineage>
        <taxon>Eukaryota</taxon>
        <taxon>Viridiplantae</taxon>
        <taxon>Streptophyta</taxon>
        <taxon>Embryophyta</taxon>
        <taxon>Tracheophyta</taxon>
        <taxon>Spermatophyta</taxon>
        <taxon>Magnoliopsida</taxon>
        <taxon>eudicotyledons</taxon>
        <taxon>Gunneridae</taxon>
        <taxon>Pentapetalae</taxon>
        <taxon>asterids</taxon>
        <taxon>Ericales</taxon>
        <taxon>Ericaceae</taxon>
        <taxon>Vaccinioideae</taxon>
        <taxon>Vaccinieae</taxon>
        <taxon>Vaccinium</taxon>
    </lineage>
</organism>
<evidence type="ECO:0000313" key="2">
    <source>
        <dbReference type="Proteomes" id="UP000828048"/>
    </source>
</evidence>
<name>A0ACB7X9E1_9ERIC</name>
<evidence type="ECO:0000313" key="1">
    <source>
        <dbReference type="EMBL" id="KAH7837215.1"/>
    </source>
</evidence>
<accession>A0ACB7X9E1</accession>
<reference evidence="1 2" key="1">
    <citation type="journal article" date="2021" name="Hortic Res">
        <title>High-quality reference genome and annotation aids understanding of berry development for evergreen blueberry (Vaccinium darrowii).</title>
        <authorList>
            <person name="Yu J."/>
            <person name="Hulse-Kemp A.M."/>
            <person name="Babiker E."/>
            <person name="Staton M."/>
        </authorList>
    </citation>
    <scope>NUCLEOTIDE SEQUENCE [LARGE SCALE GENOMIC DNA]</scope>
    <source>
        <strain evidence="2">cv. NJ 8807/NJ 8810</strain>
        <tissue evidence="1">Young leaf</tissue>
    </source>
</reference>
<dbReference type="Proteomes" id="UP000828048">
    <property type="component" value="Chromosome 6"/>
</dbReference>
<proteinExistence type="predicted"/>